<dbReference type="InterPro" id="IPR011065">
    <property type="entry name" value="Kunitz_inhibitor_STI-like_sf"/>
</dbReference>
<evidence type="ECO:0000313" key="6">
    <source>
        <dbReference type="Proteomes" id="UP000222542"/>
    </source>
</evidence>
<accession>A0A2G2ZJX4</accession>
<dbReference type="Gramene" id="PHT82276">
    <property type="protein sequence ID" value="PHT82276"/>
    <property type="gene ID" value="T459_15291"/>
</dbReference>
<feature type="region of interest" description="Disordered" evidence="3">
    <location>
        <begin position="378"/>
        <end position="403"/>
    </location>
</feature>
<name>A0A2G2ZJX4_CAPAN</name>
<dbReference type="SUPFAM" id="SSF50386">
    <property type="entry name" value="STI-like"/>
    <property type="match status" value="1"/>
</dbReference>
<dbReference type="Gene3D" id="2.80.10.50">
    <property type="match status" value="1"/>
</dbReference>
<keyword evidence="6" id="KW-1185">Reference proteome</keyword>
<protein>
    <recommendedName>
        <fullName evidence="4">Reverse transcriptase Ty1/copia-type domain-containing protein</fullName>
    </recommendedName>
</protein>
<evidence type="ECO:0000259" key="4">
    <source>
        <dbReference type="Pfam" id="PF07727"/>
    </source>
</evidence>
<dbReference type="Pfam" id="PF00197">
    <property type="entry name" value="Kunitz_legume"/>
    <property type="match status" value="1"/>
</dbReference>
<feature type="domain" description="Reverse transcriptase Ty1/copia-type" evidence="4">
    <location>
        <begin position="23"/>
        <end position="135"/>
    </location>
</feature>
<dbReference type="InterPro" id="IPR056368">
    <property type="entry name" value="KTI1"/>
</dbReference>
<dbReference type="CDD" id="cd09272">
    <property type="entry name" value="RNase_HI_RT_Ty1"/>
    <property type="match status" value="1"/>
</dbReference>
<evidence type="ECO:0000256" key="3">
    <source>
        <dbReference type="SAM" id="MobiDB-lite"/>
    </source>
</evidence>
<dbReference type="PANTHER" id="PTHR11439:SF440">
    <property type="entry name" value="INTEGRASE CATALYTIC DOMAIN-CONTAINING PROTEIN"/>
    <property type="match status" value="1"/>
</dbReference>
<keyword evidence="2" id="KW-0646">Protease inhibitor</keyword>
<dbReference type="InterPro" id="IPR013103">
    <property type="entry name" value="RVT_2"/>
</dbReference>
<feature type="compositionally biased region" description="Basic residues" evidence="3">
    <location>
        <begin position="382"/>
        <end position="391"/>
    </location>
</feature>
<dbReference type="EMBL" id="AYRZ02000005">
    <property type="protein sequence ID" value="PHT82276.1"/>
    <property type="molecule type" value="Genomic_DNA"/>
</dbReference>
<proteinExistence type="inferred from homology"/>
<dbReference type="InterPro" id="IPR002160">
    <property type="entry name" value="Prot_inh_Kunz-lg"/>
</dbReference>
<dbReference type="InterPro" id="IPR043502">
    <property type="entry name" value="DNA/RNA_pol_sf"/>
</dbReference>
<dbReference type="PROSITE" id="PS00283">
    <property type="entry name" value="SOYBEAN_KUNITZ"/>
    <property type="match status" value="1"/>
</dbReference>
<organism evidence="5 6">
    <name type="scientific">Capsicum annuum</name>
    <name type="common">Capsicum pepper</name>
    <dbReference type="NCBI Taxonomy" id="4072"/>
    <lineage>
        <taxon>Eukaryota</taxon>
        <taxon>Viridiplantae</taxon>
        <taxon>Streptophyta</taxon>
        <taxon>Embryophyta</taxon>
        <taxon>Tracheophyta</taxon>
        <taxon>Spermatophyta</taxon>
        <taxon>Magnoliopsida</taxon>
        <taxon>eudicotyledons</taxon>
        <taxon>Gunneridae</taxon>
        <taxon>Pentapetalae</taxon>
        <taxon>asterids</taxon>
        <taxon>lamiids</taxon>
        <taxon>Solanales</taxon>
        <taxon>Solanaceae</taxon>
        <taxon>Solanoideae</taxon>
        <taxon>Capsiceae</taxon>
        <taxon>Capsicum</taxon>
    </lineage>
</organism>
<reference evidence="5 6" key="2">
    <citation type="journal article" date="2017" name="Genome Biol.">
        <title>New reference genome sequences of hot pepper reveal the massive evolution of plant disease-resistance genes by retroduplication.</title>
        <authorList>
            <person name="Kim S."/>
            <person name="Park J."/>
            <person name="Yeom S.I."/>
            <person name="Kim Y.M."/>
            <person name="Seo E."/>
            <person name="Kim K.T."/>
            <person name="Kim M.S."/>
            <person name="Lee J.M."/>
            <person name="Cheong K."/>
            <person name="Shin H.S."/>
            <person name="Kim S.B."/>
            <person name="Han K."/>
            <person name="Lee J."/>
            <person name="Park M."/>
            <person name="Lee H.A."/>
            <person name="Lee H.Y."/>
            <person name="Lee Y."/>
            <person name="Oh S."/>
            <person name="Lee J.H."/>
            <person name="Choi E."/>
            <person name="Choi E."/>
            <person name="Lee S.E."/>
            <person name="Jeon J."/>
            <person name="Kim H."/>
            <person name="Choi G."/>
            <person name="Song H."/>
            <person name="Lee J."/>
            <person name="Lee S.C."/>
            <person name="Kwon J.K."/>
            <person name="Lee H.Y."/>
            <person name="Koo N."/>
            <person name="Hong Y."/>
            <person name="Kim R.W."/>
            <person name="Kang W.H."/>
            <person name="Huh J.H."/>
            <person name="Kang B.C."/>
            <person name="Yang T.J."/>
            <person name="Lee Y.H."/>
            <person name="Bennetzen J.L."/>
            <person name="Choi D."/>
        </authorList>
    </citation>
    <scope>NUCLEOTIDE SEQUENCE [LARGE SCALE GENOMIC DNA]</scope>
    <source>
        <strain evidence="6">cv. CM334</strain>
    </source>
</reference>
<dbReference type="SUPFAM" id="SSF56672">
    <property type="entry name" value="DNA/RNA polymerases"/>
    <property type="match status" value="1"/>
</dbReference>
<dbReference type="PANTHER" id="PTHR11439">
    <property type="entry name" value="GAG-POL-RELATED RETROTRANSPOSON"/>
    <property type="match status" value="1"/>
</dbReference>
<dbReference type="Proteomes" id="UP000222542">
    <property type="component" value="Unassembled WGS sequence"/>
</dbReference>
<dbReference type="Pfam" id="PF07727">
    <property type="entry name" value="RVT_2"/>
    <property type="match status" value="1"/>
</dbReference>
<gene>
    <name evidence="5" type="ORF">T459_15291</name>
</gene>
<dbReference type="STRING" id="4072.A0A2G2ZJX4"/>
<dbReference type="CDD" id="cd00178">
    <property type="entry name" value="beta-trefoil_STI"/>
    <property type="match status" value="1"/>
</dbReference>
<dbReference type="AlphaFoldDB" id="A0A2G2ZJX4"/>
<evidence type="ECO:0000313" key="5">
    <source>
        <dbReference type="EMBL" id="PHT82276.1"/>
    </source>
</evidence>
<comment type="similarity">
    <text evidence="1">Belongs to the protease inhibitor I3 (leguminous Kunitz-type inhibitor) family.</text>
</comment>
<evidence type="ECO:0000256" key="1">
    <source>
        <dbReference type="ARBA" id="ARBA00005440"/>
    </source>
</evidence>
<dbReference type="SMART" id="SM00452">
    <property type="entry name" value="STI"/>
    <property type="match status" value="1"/>
</dbReference>
<sequence length="604" mass="68358">MESSDSSFWKEAVNSEIDSILRNHIWELVDLPLENKPLGSKWIFKRKIKLDGTIDKYKARLVVEGFKQKEGLDYFDTYLPVTRITSIRMLIALAAVYGLEIHQMDVKTAFLNGELKEEIYMKLPMGFVFSGKKNKSKFDMKDLGVTDVILGIRIHRTPQGLALSQSHYIEKVLDKLKYMKFGIAKTQLDASFALRKNEGESDSQLEYARVLGCLMYITNCTRPDIACAISKLSRYTSSPNKTNWMALKRVLGFLEYTQDYTLNYNKYPAVLEGSSAANWITGSTEVKSTSEYVFTIGGGAVSWKLSKQTCIARSIMESKFITLDKVSEEAEWLRNFLEDIPYWPKPVAPRHNTIRELPSSGIITIDYVKSKDNVSDPLIKGPSRKGVKRTSKGMGLRPRMSQHGALETPNNQVLIDVLDTNGNPLNKSNRYWITPAYTAMDGGGIRVANLGSDLQQTTMCPTSIVQSHLPTDDGIAVYFIPKNPKHQKIVESTPINIHFYFDYPNLCSNLTVWKVDNLASAFPPLPHTISTGAQLRNPNDVSTRFQIWPHDSDNYKLAFCLESTNYCQDIDLIPENEYNRLVLSENPKLFVFKLDDRIGMAAEA</sequence>
<evidence type="ECO:0000256" key="2">
    <source>
        <dbReference type="ARBA" id="ARBA00022690"/>
    </source>
</evidence>
<reference evidence="5 6" key="1">
    <citation type="journal article" date="2014" name="Nat. Genet.">
        <title>Genome sequence of the hot pepper provides insights into the evolution of pungency in Capsicum species.</title>
        <authorList>
            <person name="Kim S."/>
            <person name="Park M."/>
            <person name="Yeom S.I."/>
            <person name="Kim Y.M."/>
            <person name="Lee J.M."/>
            <person name="Lee H.A."/>
            <person name="Seo E."/>
            <person name="Choi J."/>
            <person name="Cheong K."/>
            <person name="Kim K.T."/>
            <person name="Jung K."/>
            <person name="Lee G.W."/>
            <person name="Oh S.K."/>
            <person name="Bae C."/>
            <person name="Kim S.B."/>
            <person name="Lee H.Y."/>
            <person name="Kim S.Y."/>
            <person name="Kim M.S."/>
            <person name="Kang B.C."/>
            <person name="Jo Y.D."/>
            <person name="Yang H.B."/>
            <person name="Jeong H.J."/>
            <person name="Kang W.H."/>
            <person name="Kwon J.K."/>
            <person name="Shin C."/>
            <person name="Lim J.Y."/>
            <person name="Park J.H."/>
            <person name="Huh J.H."/>
            <person name="Kim J.S."/>
            <person name="Kim B.D."/>
            <person name="Cohen O."/>
            <person name="Paran I."/>
            <person name="Suh M.C."/>
            <person name="Lee S.B."/>
            <person name="Kim Y.K."/>
            <person name="Shin Y."/>
            <person name="Noh S.J."/>
            <person name="Park J."/>
            <person name="Seo Y.S."/>
            <person name="Kwon S.Y."/>
            <person name="Kim H.A."/>
            <person name="Park J.M."/>
            <person name="Kim H.J."/>
            <person name="Choi S.B."/>
            <person name="Bosland P.W."/>
            <person name="Reeves G."/>
            <person name="Jo S.H."/>
            <person name="Lee B.W."/>
            <person name="Cho H.T."/>
            <person name="Choi H.S."/>
            <person name="Lee M.S."/>
            <person name="Yu Y."/>
            <person name="Do Choi Y."/>
            <person name="Park B.S."/>
            <person name="van Deynze A."/>
            <person name="Ashrafi H."/>
            <person name="Hill T."/>
            <person name="Kim W.T."/>
            <person name="Pai H.S."/>
            <person name="Ahn H.K."/>
            <person name="Yeam I."/>
            <person name="Giovannoni J.J."/>
            <person name="Rose J.K."/>
            <person name="Sorensen I."/>
            <person name="Lee S.J."/>
            <person name="Kim R.W."/>
            <person name="Choi I.Y."/>
            <person name="Choi B.S."/>
            <person name="Lim J.S."/>
            <person name="Lee Y.H."/>
            <person name="Choi D."/>
        </authorList>
    </citation>
    <scope>NUCLEOTIDE SEQUENCE [LARGE SCALE GENOMIC DNA]</scope>
    <source>
        <strain evidence="6">cv. CM334</strain>
    </source>
</reference>
<comment type="caution">
    <text evidence="5">The sequence shown here is derived from an EMBL/GenBank/DDBJ whole genome shotgun (WGS) entry which is preliminary data.</text>
</comment>
<dbReference type="GO" id="GO:0004866">
    <property type="term" value="F:endopeptidase inhibitor activity"/>
    <property type="evidence" value="ECO:0007669"/>
    <property type="project" value="InterPro"/>
</dbReference>